<dbReference type="AlphaFoldDB" id="A0AAD3SLT9"/>
<evidence type="ECO:0000313" key="2">
    <source>
        <dbReference type="Proteomes" id="UP001279734"/>
    </source>
</evidence>
<dbReference type="EMBL" id="BSYO01000012">
    <property type="protein sequence ID" value="GMH12887.1"/>
    <property type="molecule type" value="Genomic_DNA"/>
</dbReference>
<protein>
    <submittedName>
        <fullName evidence="1">Uncharacterized protein</fullName>
    </submittedName>
</protein>
<proteinExistence type="predicted"/>
<name>A0AAD3SLT9_NEPGR</name>
<comment type="caution">
    <text evidence="1">The sequence shown here is derived from an EMBL/GenBank/DDBJ whole genome shotgun (WGS) entry which is preliminary data.</text>
</comment>
<accession>A0AAD3SLT9</accession>
<dbReference type="Proteomes" id="UP001279734">
    <property type="component" value="Unassembled WGS sequence"/>
</dbReference>
<reference evidence="1" key="1">
    <citation type="submission" date="2023-05" db="EMBL/GenBank/DDBJ databases">
        <title>Nepenthes gracilis genome sequencing.</title>
        <authorList>
            <person name="Fukushima K."/>
        </authorList>
    </citation>
    <scope>NUCLEOTIDE SEQUENCE</scope>
    <source>
        <strain evidence="1">SING2019-196</strain>
    </source>
</reference>
<organism evidence="1 2">
    <name type="scientific">Nepenthes gracilis</name>
    <name type="common">Slender pitcher plant</name>
    <dbReference type="NCBI Taxonomy" id="150966"/>
    <lineage>
        <taxon>Eukaryota</taxon>
        <taxon>Viridiplantae</taxon>
        <taxon>Streptophyta</taxon>
        <taxon>Embryophyta</taxon>
        <taxon>Tracheophyta</taxon>
        <taxon>Spermatophyta</taxon>
        <taxon>Magnoliopsida</taxon>
        <taxon>eudicotyledons</taxon>
        <taxon>Gunneridae</taxon>
        <taxon>Pentapetalae</taxon>
        <taxon>Caryophyllales</taxon>
        <taxon>Nepenthaceae</taxon>
        <taxon>Nepenthes</taxon>
    </lineage>
</organism>
<gene>
    <name evidence="1" type="ORF">Nepgr_014728</name>
</gene>
<sequence>MWWVKFYLLLMAGFWFEFLDWTVVSLLDEFSRIGCALVCCGVSGLVNDDDGGSLRLEITLSCGAASAGLYYTMRVMSMRLLLILPDGSSAITVAAWVVKLANLISNDEVWTVLPMVSSTKCSKIWWLKTNCCSSAGYADGGDGPVCWASSTGDGWTTALVFEVADPSGGRSDHCLMMTSILLEGCNSARYLQSATLDAVAICSSSCGS</sequence>
<keyword evidence="2" id="KW-1185">Reference proteome</keyword>
<evidence type="ECO:0000313" key="1">
    <source>
        <dbReference type="EMBL" id="GMH12887.1"/>
    </source>
</evidence>